<comment type="caution">
    <text evidence="5">The sequence shown here is derived from an EMBL/GenBank/DDBJ whole genome shotgun (WGS) entry which is preliminary data.</text>
</comment>
<accession>A0A917W7E1</accession>
<dbReference type="Proteomes" id="UP000613840">
    <property type="component" value="Unassembled WGS sequence"/>
</dbReference>
<dbReference type="Gene3D" id="3.40.50.720">
    <property type="entry name" value="NAD(P)-binding Rossmann-like Domain"/>
    <property type="match status" value="1"/>
</dbReference>
<comment type="similarity">
    <text evidence="1">Belongs to the NAD(P)-dependent epimerase/dehydratase family.</text>
</comment>
<dbReference type="PANTHER" id="PTHR43103:SF5">
    <property type="entry name" value="4-EPIMERASE, PUTATIVE (AFU_ORTHOLOGUE AFUA_7G00360)-RELATED"/>
    <property type="match status" value="1"/>
</dbReference>
<evidence type="ECO:0000256" key="3">
    <source>
        <dbReference type="ARBA" id="ARBA00023027"/>
    </source>
</evidence>
<gene>
    <name evidence="5" type="ORF">GCM10011575_32960</name>
</gene>
<evidence type="ECO:0000313" key="6">
    <source>
        <dbReference type="Proteomes" id="UP000613840"/>
    </source>
</evidence>
<dbReference type="RefSeq" id="WP_188896454.1">
    <property type="nucleotide sequence ID" value="NZ_BMMZ01000008.1"/>
</dbReference>
<proteinExistence type="inferred from homology"/>
<dbReference type="AlphaFoldDB" id="A0A917W7E1"/>
<feature type="domain" description="NAD-dependent epimerase/dehydratase" evidence="4">
    <location>
        <begin position="12"/>
        <end position="227"/>
    </location>
</feature>
<sequence>MSEPHPLAGKRILVTGAEGNIGSAVCERLAGHGAVITGLSLVTAAEAGRDEPPMDRVLHGDTTDVDTVGDALEGVELVVHLAAIPSPGGHPPYTVFRTNVNSTFNVLSQAAERGIRRAVFASSINHTGLPFNSHDVLPAYYPIDTSLPSDLDDGYALSKYVDEISARMIHRHWGLDSIGFRFPFVGPVERIHHHAENSAKNPTHGAREGWSYLDVRDAALAVELALTVPLAGSVPVYVAADTTLQPYATDELLDRYAPGVLRNRRFVGREVPLDLTRARELLGFRAEHQLDLPTLPLP</sequence>
<dbReference type="Pfam" id="PF01370">
    <property type="entry name" value="Epimerase"/>
    <property type="match status" value="1"/>
</dbReference>
<reference evidence="5" key="1">
    <citation type="journal article" date="2014" name="Int. J. Syst. Evol. Microbiol.">
        <title>Complete genome sequence of Corynebacterium casei LMG S-19264T (=DSM 44701T), isolated from a smear-ripened cheese.</title>
        <authorList>
            <consortium name="US DOE Joint Genome Institute (JGI-PGF)"/>
            <person name="Walter F."/>
            <person name="Albersmeier A."/>
            <person name="Kalinowski J."/>
            <person name="Ruckert C."/>
        </authorList>
    </citation>
    <scope>NUCLEOTIDE SEQUENCE</scope>
    <source>
        <strain evidence="5">CGMCC 4.7306</strain>
    </source>
</reference>
<dbReference type="InterPro" id="IPR001509">
    <property type="entry name" value="Epimerase_deHydtase"/>
</dbReference>
<evidence type="ECO:0000259" key="4">
    <source>
        <dbReference type="Pfam" id="PF01370"/>
    </source>
</evidence>
<protein>
    <submittedName>
        <fullName evidence="5">Epimerase</fullName>
    </submittedName>
</protein>
<dbReference type="PANTHER" id="PTHR43103">
    <property type="entry name" value="NUCLEOSIDE-DIPHOSPHATE-SUGAR EPIMERASE"/>
    <property type="match status" value="1"/>
</dbReference>
<dbReference type="SUPFAM" id="SSF51735">
    <property type="entry name" value="NAD(P)-binding Rossmann-fold domains"/>
    <property type="match status" value="1"/>
</dbReference>
<evidence type="ECO:0000256" key="2">
    <source>
        <dbReference type="ARBA" id="ARBA00023002"/>
    </source>
</evidence>
<organism evidence="5 6">
    <name type="scientific">Microlunatus endophyticus</name>
    <dbReference type="NCBI Taxonomy" id="1716077"/>
    <lineage>
        <taxon>Bacteria</taxon>
        <taxon>Bacillati</taxon>
        <taxon>Actinomycetota</taxon>
        <taxon>Actinomycetes</taxon>
        <taxon>Propionibacteriales</taxon>
        <taxon>Propionibacteriaceae</taxon>
        <taxon>Microlunatus</taxon>
    </lineage>
</organism>
<keyword evidence="3" id="KW-0520">NAD</keyword>
<evidence type="ECO:0000256" key="1">
    <source>
        <dbReference type="ARBA" id="ARBA00007637"/>
    </source>
</evidence>
<dbReference type="InterPro" id="IPR036291">
    <property type="entry name" value="NAD(P)-bd_dom_sf"/>
</dbReference>
<evidence type="ECO:0000313" key="5">
    <source>
        <dbReference type="EMBL" id="GGL72007.1"/>
    </source>
</evidence>
<dbReference type="GO" id="GO:0016491">
    <property type="term" value="F:oxidoreductase activity"/>
    <property type="evidence" value="ECO:0007669"/>
    <property type="project" value="UniProtKB-KW"/>
</dbReference>
<name>A0A917W7E1_9ACTN</name>
<keyword evidence="2" id="KW-0560">Oxidoreductase</keyword>
<dbReference type="EMBL" id="BMMZ01000008">
    <property type="protein sequence ID" value="GGL72007.1"/>
    <property type="molecule type" value="Genomic_DNA"/>
</dbReference>
<reference evidence="5" key="2">
    <citation type="submission" date="2020-09" db="EMBL/GenBank/DDBJ databases">
        <authorList>
            <person name="Sun Q."/>
            <person name="Zhou Y."/>
        </authorList>
    </citation>
    <scope>NUCLEOTIDE SEQUENCE</scope>
    <source>
        <strain evidence="5">CGMCC 4.7306</strain>
    </source>
</reference>
<keyword evidence="6" id="KW-1185">Reference proteome</keyword>